<dbReference type="Proteomes" id="UP000461880">
    <property type="component" value="Unassembled WGS sequence"/>
</dbReference>
<dbReference type="Pfam" id="PF07728">
    <property type="entry name" value="AAA_5"/>
    <property type="match status" value="1"/>
</dbReference>
<name>A0A7X2NUB1_9FIRM</name>
<reference evidence="2 3" key="1">
    <citation type="submission" date="2019-08" db="EMBL/GenBank/DDBJ databases">
        <title>In-depth cultivation of the pig gut microbiome towards novel bacterial diversity and tailored functional studies.</title>
        <authorList>
            <person name="Wylensek D."/>
            <person name="Hitch T.C.A."/>
            <person name="Clavel T."/>
        </authorList>
    </citation>
    <scope>NUCLEOTIDE SEQUENCE [LARGE SCALE GENOMIC DNA]</scope>
    <source>
        <strain evidence="2 3">Oil+RF-744-GAM-WT-6</strain>
    </source>
</reference>
<evidence type="ECO:0000313" key="3">
    <source>
        <dbReference type="Proteomes" id="UP000461880"/>
    </source>
</evidence>
<organism evidence="2 3">
    <name type="scientific">Stecheria intestinalis</name>
    <dbReference type="NCBI Taxonomy" id="2606630"/>
    <lineage>
        <taxon>Bacteria</taxon>
        <taxon>Bacillati</taxon>
        <taxon>Bacillota</taxon>
        <taxon>Erysipelotrichia</taxon>
        <taxon>Erysipelotrichales</taxon>
        <taxon>Erysipelotrichaceae</taxon>
        <taxon>Stecheria</taxon>
    </lineage>
</organism>
<comment type="caution">
    <text evidence="2">The sequence shown here is derived from an EMBL/GenBank/DDBJ whole genome shotgun (WGS) entry which is preliminary data.</text>
</comment>
<dbReference type="InterPro" id="IPR027417">
    <property type="entry name" value="P-loop_NTPase"/>
</dbReference>
<dbReference type="GO" id="GO:0016887">
    <property type="term" value="F:ATP hydrolysis activity"/>
    <property type="evidence" value="ECO:0007669"/>
    <property type="project" value="InterPro"/>
</dbReference>
<dbReference type="RefSeq" id="WP_154505678.1">
    <property type="nucleotide sequence ID" value="NZ_VUMN01000032.1"/>
</dbReference>
<gene>
    <name evidence="2" type="ORF">FYJ51_11070</name>
</gene>
<keyword evidence="3" id="KW-1185">Reference proteome</keyword>
<dbReference type="Gene3D" id="3.40.50.300">
    <property type="entry name" value="P-loop containing nucleotide triphosphate hydrolases"/>
    <property type="match status" value="1"/>
</dbReference>
<proteinExistence type="predicted"/>
<dbReference type="InterPro" id="IPR011704">
    <property type="entry name" value="ATPase_dyneun-rel_AAA"/>
</dbReference>
<dbReference type="SUPFAM" id="SSF52540">
    <property type="entry name" value="P-loop containing nucleoside triphosphate hydrolases"/>
    <property type="match status" value="1"/>
</dbReference>
<protein>
    <submittedName>
        <fullName evidence="2">AAA family ATPase</fullName>
    </submittedName>
</protein>
<evidence type="ECO:0000313" key="2">
    <source>
        <dbReference type="EMBL" id="MSS59431.1"/>
    </source>
</evidence>
<evidence type="ECO:0000259" key="1">
    <source>
        <dbReference type="Pfam" id="PF07728"/>
    </source>
</evidence>
<dbReference type="GO" id="GO:0005524">
    <property type="term" value="F:ATP binding"/>
    <property type="evidence" value="ECO:0007669"/>
    <property type="project" value="InterPro"/>
</dbReference>
<sequence>MIELYNRLVLTQSRNEPISVFSLDEVREVRDYNPDLIRRSIAGSESTALGTHLSAIHPVWGVMKGESCAFAFLHDPELKGFGGWAVTSDGSVLVDYWDGPASAYQPDRKDYREFPHILMKFASDGSVSAVCVDRFKAGERYILGDRLDKKRRSTAALLYGLTIASVYRSDPSWSNEQQAAQFKLADAFSSALLHEAPDYASLAMLNADIRRLLKKNDPDNARYIDRVNVFSMNRINLDEIPLLDLSEKYEFAEDTIHGDMSRFMGERLQEIEVPGKKKASAASLAGKYDPDPERIYTREEESLIPVIPEDYVIPDKLEYAANLYKASYHSRHPFRNFILRGEPGTGKTIWCRIFAAAIHKPLVTFECSTDTEKLDLTLNIIPDVSGKKHFSMDFHDFAENMPSPEEILLDPEGSYERISGEPKKDASGRDCQEAILKAFAEADEGASGGFEKVYSTLVQAFRNGWVCEIQEPTVLTRPGVLAALNSMFDSCNSVHLVDGEYIQRNKDAVIIMTTNVDCEGCTGLNQSVLSRFTPIDLERISEDELVKRIANVTGYQNFPKLQLMVKTYSKCREYASEKAVSDGAIDVRALEDWAAANLINGDVFGNGRNLFISKTSNDPDLKAEFMSCLEAYFRPGN</sequence>
<dbReference type="AlphaFoldDB" id="A0A7X2NUB1"/>
<dbReference type="EMBL" id="VUMN01000032">
    <property type="protein sequence ID" value="MSS59431.1"/>
    <property type="molecule type" value="Genomic_DNA"/>
</dbReference>
<feature type="domain" description="ATPase dynein-related AAA" evidence="1">
    <location>
        <begin position="336"/>
        <end position="385"/>
    </location>
</feature>
<accession>A0A7X2NUB1</accession>